<dbReference type="EMBL" id="UXHF01000006">
    <property type="protein sequence ID" value="VDC51437.1"/>
    <property type="molecule type" value="Genomic_DNA"/>
</dbReference>
<proteinExistence type="predicted"/>
<dbReference type="RefSeq" id="WP_154725470.1">
    <property type="nucleotide sequence ID" value="NZ_UXHF01000006.1"/>
</dbReference>
<comment type="caution">
    <text evidence="2">The sequence shown here is derived from an EMBL/GenBank/DDBJ whole genome shotgun (WGS) entry which is preliminary data.</text>
</comment>
<reference evidence="2 3" key="1">
    <citation type="submission" date="2018-11" db="EMBL/GenBank/DDBJ databases">
        <authorList>
            <person name="Peiro R."/>
            <person name="Begona"/>
            <person name="Cbmso G."/>
            <person name="Lopez M."/>
            <person name="Gonzalez S."/>
            <person name="Sacristan E."/>
            <person name="Castillo E."/>
        </authorList>
    </citation>
    <scope>NUCLEOTIDE SEQUENCE [LARGE SCALE GENOMIC DNA]</scope>
    <source>
        <strain evidence="2">Brev_genome</strain>
    </source>
</reference>
<sequence length="143" mass="15076">MARHGEMVVQAVVAMAVAALPTSKPERGAPWPERVGSGGKVIVQDGEPGEPEECFSPQAFTYRHTIPIEVFAPEGAVDRFAALDAMLTAIAETHAQDISLGGLCMWSEIDAPSPDDIASASAGPVRATILTLTAEYTTTRRLG</sequence>
<feature type="region of interest" description="Disordered" evidence="1">
    <location>
        <begin position="23"/>
        <end position="50"/>
    </location>
</feature>
<protein>
    <recommendedName>
        <fullName evidence="4">Acyl-CoA transferase</fullName>
    </recommendedName>
</protein>
<organism evidence="2 3">
    <name type="scientific">Brevundimonas mediterranea</name>
    <dbReference type="NCBI Taxonomy" id="74329"/>
    <lineage>
        <taxon>Bacteria</taxon>
        <taxon>Pseudomonadati</taxon>
        <taxon>Pseudomonadota</taxon>
        <taxon>Alphaproteobacteria</taxon>
        <taxon>Caulobacterales</taxon>
        <taxon>Caulobacteraceae</taxon>
        <taxon>Brevundimonas</taxon>
    </lineage>
</organism>
<evidence type="ECO:0000313" key="2">
    <source>
        <dbReference type="EMBL" id="VDC51437.1"/>
    </source>
</evidence>
<keyword evidence="3" id="KW-1185">Reference proteome</keyword>
<evidence type="ECO:0008006" key="4">
    <source>
        <dbReference type="Google" id="ProtNLM"/>
    </source>
</evidence>
<dbReference type="Proteomes" id="UP000289220">
    <property type="component" value="Unassembled WGS sequence"/>
</dbReference>
<dbReference type="AlphaFoldDB" id="A0A7Z9C6V3"/>
<accession>A0A7Z9C6V3</accession>
<evidence type="ECO:0000313" key="3">
    <source>
        <dbReference type="Proteomes" id="UP000289220"/>
    </source>
</evidence>
<name>A0A7Z9C6V3_9CAUL</name>
<evidence type="ECO:0000256" key="1">
    <source>
        <dbReference type="SAM" id="MobiDB-lite"/>
    </source>
</evidence>
<gene>
    <name evidence="2" type="ORF">BREV_BREV_00506</name>
</gene>